<proteinExistence type="predicted"/>
<organism evidence="1 2">
    <name type="scientific">Dermatophagoides farinae</name>
    <name type="common">American house dust mite</name>
    <dbReference type="NCBI Taxonomy" id="6954"/>
    <lineage>
        <taxon>Eukaryota</taxon>
        <taxon>Metazoa</taxon>
        <taxon>Ecdysozoa</taxon>
        <taxon>Arthropoda</taxon>
        <taxon>Chelicerata</taxon>
        <taxon>Arachnida</taxon>
        <taxon>Acari</taxon>
        <taxon>Acariformes</taxon>
        <taxon>Sarcoptiformes</taxon>
        <taxon>Astigmata</taxon>
        <taxon>Psoroptidia</taxon>
        <taxon>Analgoidea</taxon>
        <taxon>Pyroglyphidae</taxon>
        <taxon>Dermatophagoidinae</taxon>
        <taxon>Dermatophagoides</taxon>
    </lineage>
</organism>
<dbReference type="Proteomes" id="UP000790347">
    <property type="component" value="Unassembled WGS sequence"/>
</dbReference>
<comment type="caution">
    <text evidence="1">The sequence shown here is derived from an EMBL/GenBank/DDBJ whole genome shotgun (WGS) entry which is preliminary data.</text>
</comment>
<name>A0A922L510_DERFA</name>
<reference evidence="1" key="2">
    <citation type="journal article" date="2022" name="Res Sq">
        <title>Comparative Genomics Reveals Insights into the Divergent Evolution of Astigmatic Mites and Household Pest Adaptations.</title>
        <authorList>
            <person name="Xiong Q."/>
            <person name="Wan A.T.-Y."/>
            <person name="Liu X.-Y."/>
            <person name="Fung C.S.-H."/>
            <person name="Xiao X."/>
            <person name="Malainual N."/>
            <person name="Hou J."/>
            <person name="Wang L."/>
            <person name="Wang M."/>
            <person name="Yang K."/>
            <person name="Cui Y."/>
            <person name="Leung E."/>
            <person name="Nong W."/>
            <person name="Shin S.-K."/>
            <person name="Au S."/>
            <person name="Jeong K.Y."/>
            <person name="Chew F.T."/>
            <person name="Hui J."/>
            <person name="Leung T.F."/>
            <person name="Tungtrongchitr A."/>
            <person name="Zhong N."/>
            <person name="Liu Z."/>
            <person name="Tsui S."/>
        </authorList>
    </citation>
    <scope>NUCLEOTIDE SEQUENCE</scope>
    <source>
        <strain evidence="1">Derf</strain>
        <tissue evidence="1">Whole organism</tissue>
    </source>
</reference>
<gene>
    <name evidence="1" type="ORF">DERF_011684</name>
</gene>
<evidence type="ECO:0000313" key="1">
    <source>
        <dbReference type="EMBL" id="KAH9506979.1"/>
    </source>
</evidence>
<keyword evidence="2" id="KW-1185">Reference proteome</keyword>
<reference evidence="1" key="1">
    <citation type="submission" date="2013-05" db="EMBL/GenBank/DDBJ databases">
        <authorList>
            <person name="Yim A.K.Y."/>
            <person name="Chan T.F."/>
            <person name="Ji K.M."/>
            <person name="Liu X.Y."/>
            <person name="Zhou J.W."/>
            <person name="Li R.Q."/>
            <person name="Yang K.Y."/>
            <person name="Li J."/>
            <person name="Li M."/>
            <person name="Law P.T.W."/>
            <person name="Wu Y.L."/>
            <person name="Cai Z.L."/>
            <person name="Qin H."/>
            <person name="Bao Y."/>
            <person name="Leung R.K.K."/>
            <person name="Ng P.K.S."/>
            <person name="Zou J."/>
            <person name="Zhong X.J."/>
            <person name="Ran P.X."/>
            <person name="Zhong N.S."/>
            <person name="Liu Z.G."/>
            <person name="Tsui S.K.W."/>
        </authorList>
    </citation>
    <scope>NUCLEOTIDE SEQUENCE</scope>
    <source>
        <strain evidence="1">Derf</strain>
        <tissue evidence="1">Whole organism</tissue>
    </source>
</reference>
<accession>A0A922L510</accession>
<protein>
    <submittedName>
        <fullName evidence="1">Uncharacterized protein</fullName>
    </submittedName>
</protein>
<dbReference type="EMBL" id="ASGP02000005">
    <property type="protein sequence ID" value="KAH9506979.1"/>
    <property type="molecule type" value="Genomic_DNA"/>
</dbReference>
<evidence type="ECO:0000313" key="2">
    <source>
        <dbReference type="Proteomes" id="UP000790347"/>
    </source>
</evidence>
<dbReference type="AlphaFoldDB" id="A0A922L510"/>
<sequence>MFINHINNSNRQIFDDYSEPLNIDQIFNLTMMMDRQQHLHQHQLITATTTTITPIRSSSS</sequence>